<sequence length="486" mass="53644">MSMSGHQDSSAAITSCTHPAIFYTIAPECSSQSFLHHTTISEWQRRGVFRGSPMSLMAAPRTVYARNPAAESAIRVEKQGAPTSVLHYFSPFILGSFPLRALRGLAMAFNSLSAMAPSSFHLNAIRLAMLKKDEGDESQSDESVVEGESSESQPRLPLLWFPRFGRSVKEINEVQKRREIAMKRMIESEETERKVVPFVNARGQTIFTQSWTPANPRVDLKALVILLHGLNEHSGRYAEFAMHLNGQGYGVFGMDWIGHGGSDGLHGYVESLDHVVADAQEYIQRVRAEYPGLPCFIYGHSTGGAVALKAAFQPEAVESLEGGVILTSPAVRVKPAHPVIGAVAPLFSVLLPRYQFRGANRKLAVCRDPAALVTKYTDPLVYTGSIRVRTGTEILRLSCYLLKNLKTVNIPFLVLHGSDDQVTDPKGSQELYDQASSPHKNIKLYTGLLHDILFEPEKFEIIQDIVQWMDDRLALINVGDGLIADA</sequence>
<evidence type="ECO:0000259" key="1">
    <source>
        <dbReference type="Pfam" id="PF12146"/>
    </source>
</evidence>
<dbReference type="InterPro" id="IPR051044">
    <property type="entry name" value="MAG_DAG_Lipase"/>
</dbReference>
<proteinExistence type="predicted"/>
<dbReference type="FunFam" id="3.40.50.1820:FF:000117">
    <property type="entry name" value="Monoglyceride lipase, putative"/>
    <property type="match status" value="1"/>
</dbReference>
<dbReference type="EMBL" id="CM026426">
    <property type="protein sequence ID" value="KAG0572770.1"/>
    <property type="molecule type" value="Genomic_DNA"/>
</dbReference>
<dbReference type="Gene3D" id="3.40.50.1820">
    <property type="entry name" value="alpha/beta hydrolase"/>
    <property type="match status" value="1"/>
</dbReference>
<accession>A0A8T0HPA7</accession>
<organism evidence="2 3">
    <name type="scientific">Ceratodon purpureus</name>
    <name type="common">Fire moss</name>
    <name type="synonym">Dicranum purpureum</name>
    <dbReference type="NCBI Taxonomy" id="3225"/>
    <lineage>
        <taxon>Eukaryota</taxon>
        <taxon>Viridiplantae</taxon>
        <taxon>Streptophyta</taxon>
        <taxon>Embryophyta</taxon>
        <taxon>Bryophyta</taxon>
        <taxon>Bryophytina</taxon>
        <taxon>Bryopsida</taxon>
        <taxon>Dicranidae</taxon>
        <taxon>Pseudoditrichales</taxon>
        <taxon>Ditrichaceae</taxon>
        <taxon>Ceratodon</taxon>
    </lineage>
</organism>
<keyword evidence="3" id="KW-1185">Reference proteome</keyword>
<dbReference type="InterPro" id="IPR022742">
    <property type="entry name" value="Hydrolase_4"/>
</dbReference>
<dbReference type="PANTHER" id="PTHR11614">
    <property type="entry name" value="PHOSPHOLIPASE-RELATED"/>
    <property type="match status" value="1"/>
</dbReference>
<comment type="caution">
    <text evidence="2">The sequence shown here is derived from an EMBL/GenBank/DDBJ whole genome shotgun (WGS) entry which is preliminary data.</text>
</comment>
<gene>
    <name evidence="2" type="ORF">KC19_VG123400</name>
</gene>
<dbReference type="Pfam" id="PF12146">
    <property type="entry name" value="Hydrolase_4"/>
    <property type="match status" value="1"/>
</dbReference>
<dbReference type="SUPFAM" id="SSF53474">
    <property type="entry name" value="alpha/beta-Hydrolases"/>
    <property type="match status" value="1"/>
</dbReference>
<reference evidence="2" key="1">
    <citation type="submission" date="2020-06" db="EMBL/GenBank/DDBJ databases">
        <title>WGS assembly of Ceratodon purpureus strain R40.</title>
        <authorList>
            <person name="Carey S.B."/>
            <person name="Jenkins J."/>
            <person name="Shu S."/>
            <person name="Lovell J.T."/>
            <person name="Sreedasyam A."/>
            <person name="Maumus F."/>
            <person name="Tiley G.P."/>
            <person name="Fernandez-Pozo N."/>
            <person name="Barry K."/>
            <person name="Chen C."/>
            <person name="Wang M."/>
            <person name="Lipzen A."/>
            <person name="Daum C."/>
            <person name="Saski C.A."/>
            <person name="Payton A.C."/>
            <person name="Mcbreen J.C."/>
            <person name="Conrad R.E."/>
            <person name="Kollar L.M."/>
            <person name="Olsson S."/>
            <person name="Huttunen S."/>
            <person name="Landis J.B."/>
            <person name="Wickett N.J."/>
            <person name="Johnson M.G."/>
            <person name="Rensing S.A."/>
            <person name="Grimwood J."/>
            <person name="Schmutz J."/>
            <person name="Mcdaniel S.F."/>
        </authorList>
    </citation>
    <scope>NUCLEOTIDE SEQUENCE</scope>
    <source>
        <strain evidence="2">R40</strain>
    </source>
</reference>
<feature type="domain" description="Serine aminopeptidase S33" evidence="1">
    <location>
        <begin position="221"/>
        <end position="457"/>
    </location>
</feature>
<dbReference type="PRINTS" id="PR00111">
    <property type="entry name" value="ABHYDROLASE"/>
</dbReference>
<dbReference type="InterPro" id="IPR029058">
    <property type="entry name" value="AB_hydrolase_fold"/>
</dbReference>
<dbReference type="Proteomes" id="UP000822688">
    <property type="component" value="Chromosome V"/>
</dbReference>
<dbReference type="InterPro" id="IPR000073">
    <property type="entry name" value="AB_hydrolase_1"/>
</dbReference>
<dbReference type="AlphaFoldDB" id="A0A8T0HPA7"/>
<name>A0A8T0HPA7_CERPU</name>
<protein>
    <recommendedName>
        <fullName evidence="1">Serine aminopeptidase S33 domain-containing protein</fullName>
    </recommendedName>
</protein>
<evidence type="ECO:0000313" key="3">
    <source>
        <dbReference type="Proteomes" id="UP000822688"/>
    </source>
</evidence>
<evidence type="ECO:0000313" key="2">
    <source>
        <dbReference type="EMBL" id="KAG0572770.1"/>
    </source>
</evidence>